<dbReference type="GO" id="GO:0015035">
    <property type="term" value="F:protein-disulfide reductase activity"/>
    <property type="evidence" value="ECO:0007669"/>
    <property type="project" value="TreeGrafter"/>
</dbReference>
<feature type="transmembrane region" description="Helical" evidence="6">
    <location>
        <begin position="537"/>
        <end position="556"/>
    </location>
</feature>
<feature type="transmembrane region" description="Helical" evidence="6">
    <location>
        <begin position="359"/>
        <end position="377"/>
    </location>
</feature>
<dbReference type="InterPro" id="IPR028250">
    <property type="entry name" value="DsbDN"/>
</dbReference>
<dbReference type="GO" id="GO:0017004">
    <property type="term" value="P:cytochrome complex assembly"/>
    <property type="evidence" value="ECO:0007669"/>
    <property type="project" value="UniProtKB-KW"/>
</dbReference>
<evidence type="ECO:0000256" key="3">
    <source>
        <dbReference type="ARBA" id="ARBA00022748"/>
    </source>
</evidence>
<dbReference type="CDD" id="cd02953">
    <property type="entry name" value="DsbDgamma"/>
    <property type="match status" value="1"/>
</dbReference>
<keyword evidence="5 6" id="KW-0472">Membrane</keyword>
<keyword evidence="3" id="KW-0201">Cytochrome c-type biogenesis</keyword>
<gene>
    <name evidence="9" type="ORF">A6E14_03990</name>
</gene>
<accession>A0A1B9R396</accession>
<dbReference type="Pfam" id="PF02683">
    <property type="entry name" value="DsbD_TM"/>
    <property type="match status" value="1"/>
</dbReference>
<keyword evidence="2 6" id="KW-0812">Transmembrane</keyword>
<dbReference type="GO" id="GO:0016020">
    <property type="term" value="C:membrane"/>
    <property type="evidence" value="ECO:0007669"/>
    <property type="project" value="UniProtKB-SubCell"/>
</dbReference>
<feature type="non-terminal residue" evidence="9">
    <location>
        <position position="709"/>
    </location>
</feature>
<dbReference type="Pfam" id="PF13899">
    <property type="entry name" value="Thioredoxin_7"/>
    <property type="match status" value="1"/>
</dbReference>
<dbReference type="Pfam" id="PF11412">
    <property type="entry name" value="DsbD_N"/>
    <property type="match status" value="1"/>
</dbReference>
<name>A0A1B9R396_9VIBR</name>
<feature type="transmembrane region" description="Helical" evidence="6">
    <location>
        <begin position="514"/>
        <end position="531"/>
    </location>
</feature>
<reference evidence="10" key="1">
    <citation type="submission" date="2016-06" db="EMBL/GenBank/DDBJ databases">
        <authorList>
            <person name="Hehemann J.-H."/>
            <person name="Arevalo P."/>
            <person name="Datta M.S."/>
            <person name="Polz M.F."/>
        </authorList>
    </citation>
    <scope>NUCLEOTIDE SEQUENCE [LARGE SCALE GENOMIC DNA]</scope>
    <source>
        <strain evidence="10">9CSC122</strain>
    </source>
</reference>
<sequence length="709" mass="77436">MPKIHFVARSLLFGLLLLFSSVVMLPLKAQAEVQAQNQIQTQQTDTGWLQNPNHPPVKTRFVVTGQVNQSQNTVEGFLEVKLSDDWKTYWRSPGEGGIKPSMTWSQSDNINDVDWLWPYPQRFSVLGIDTLGYKERVIFPITLHVDDVKFPVTFRANLTLSSCKTVCVLTDYPFELTFVPSELLLSDDAMHTYAQGLSQVPRVSPLVQEVSAIWDESKSKLQVTAIKPLGWKAAKVLVDGDSEEVENTSFSRPVIHTDGDTLVVTFGVTSWLGPRQLAGEELLVTIGDKDFITELPTTIISTVISDPTREMSLETVFLFAFLGGLILNIMPCVLPVLGMKLSSVVYAGALNRGQIRRQFLASSAGIVTSFLLIALFLAALKLTGSAIGWGIQFQSGWFIGAMVLITGLFGANMLGLFEFRLSSNTHTWLASQGDNSYIGHFTQGMFATLLATPCSAPFLGTAVAFALATSIPTMFAIFAALGLGMALPWILVATFPSIALSLPKPGVWMSKVKYLFGAIMLITSLWLLSLLTHHLPILWIVIIGIVAVVAFFIRTLKVYGEKVAAWVGGTVVVLLASSMVIGSVTTDKWATPLPAEPNWERLSTSKINDYVAQGKTVFVDVTAEWCISCKANKIGVVLQDPVYSTLQHPNVIAMQGNWTTPSVSVTEFLQSHGRFGVPFNVVYGPQSPEGIPLPVVLNTEAVMDAINTA</sequence>
<feature type="domain" description="Thiol:disulfide interchange protein DsbD N-terminal" evidence="8">
    <location>
        <begin position="68"/>
        <end position="176"/>
    </location>
</feature>
<dbReference type="EMBL" id="MAJZ01000064">
    <property type="protein sequence ID" value="OCH78655.1"/>
    <property type="molecule type" value="Genomic_DNA"/>
</dbReference>
<organism evidence="9 10">
    <name type="scientific">Vibrio genomosp. F10</name>
    <dbReference type="NCBI Taxonomy" id="723171"/>
    <lineage>
        <taxon>Bacteria</taxon>
        <taxon>Pseudomonadati</taxon>
        <taxon>Pseudomonadota</taxon>
        <taxon>Gammaproteobacteria</taxon>
        <taxon>Vibrionales</taxon>
        <taxon>Vibrionaceae</taxon>
        <taxon>Vibrio</taxon>
    </lineage>
</organism>
<dbReference type="GO" id="GO:0045454">
    <property type="term" value="P:cell redox homeostasis"/>
    <property type="evidence" value="ECO:0007669"/>
    <property type="project" value="TreeGrafter"/>
</dbReference>
<dbReference type="RefSeq" id="WP_065576233.1">
    <property type="nucleotide sequence ID" value="NZ_JBNGCH010000064.1"/>
</dbReference>
<dbReference type="InterPro" id="IPR035671">
    <property type="entry name" value="DsbD_gamma"/>
</dbReference>
<evidence type="ECO:0000256" key="1">
    <source>
        <dbReference type="ARBA" id="ARBA00004141"/>
    </source>
</evidence>
<comment type="caution">
    <text evidence="9">The sequence shown here is derived from an EMBL/GenBank/DDBJ whole genome shotgun (WGS) entry which is preliminary data.</text>
</comment>
<proteinExistence type="predicted"/>
<dbReference type="Gene3D" id="3.40.30.10">
    <property type="entry name" value="Glutaredoxin"/>
    <property type="match status" value="1"/>
</dbReference>
<feature type="domain" description="Cytochrome C biogenesis protein transmembrane" evidence="7">
    <location>
        <begin position="316"/>
        <end position="529"/>
    </location>
</feature>
<feature type="transmembrane region" description="Helical" evidence="6">
    <location>
        <begin position="474"/>
        <end position="502"/>
    </location>
</feature>
<evidence type="ECO:0000256" key="2">
    <source>
        <dbReference type="ARBA" id="ARBA00022692"/>
    </source>
</evidence>
<feature type="transmembrane region" description="Helical" evidence="6">
    <location>
        <begin position="316"/>
        <end position="338"/>
    </location>
</feature>
<dbReference type="AlphaFoldDB" id="A0A1B9R396"/>
<dbReference type="PANTHER" id="PTHR32234:SF3">
    <property type="entry name" value="SUPPRESSION OF COPPER SENSITIVITY PROTEIN"/>
    <property type="match status" value="1"/>
</dbReference>
<keyword evidence="4 6" id="KW-1133">Transmembrane helix</keyword>
<evidence type="ECO:0000259" key="8">
    <source>
        <dbReference type="Pfam" id="PF11412"/>
    </source>
</evidence>
<keyword evidence="10" id="KW-1185">Reference proteome</keyword>
<comment type="subcellular location">
    <subcellularLocation>
        <location evidence="1">Membrane</location>
        <topology evidence="1">Multi-pass membrane protein</topology>
    </subcellularLocation>
</comment>
<feature type="transmembrane region" description="Helical" evidence="6">
    <location>
        <begin position="563"/>
        <end position="584"/>
    </location>
</feature>
<evidence type="ECO:0000313" key="10">
    <source>
        <dbReference type="Proteomes" id="UP000093173"/>
    </source>
</evidence>
<feature type="transmembrane region" description="Helical" evidence="6">
    <location>
        <begin position="446"/>
        <end position="468"/>
    </location>
</feature>
<evidence type="ECO:0000256" key="4">
    <source>
        <dbReference type="ARBA" id="ARBA00022989"/>
    </source>
</evidence>
<dbReference type="PANTHER" id="PTHR32234">
    <property type="entry name" value="THIOL:DISULFIDE INTERCHANGE PROTEIN DSBD"/>
    <property type="match status" value="1"/>
</dbReference>
<protein>
    <submittedName>
        <fullName evidence="9">Cytochrome C biogenesis protein</fullName>
    </submittedName>
</protein>
<dbReference type="Proteomes" id="UP000093173">
    <property type="component" value="Unassembled WGS sequence"/>
</dbReference>
<evidence type="ECO:0000313" key="9">
    <source>
        <dbReference type="EMBL" id="OCH78655.1"/>
    </source>
</evidence>
<evidence type="ECO:0000256" key="5">
    <source>
        <dbReference type="ARBA" id="ARBA00023136"/>
    </source>
</evidence>
<dbReference type="InterPro" id="IPR036249">
    <property type="entry name" value="Thioredoxin-like_sf"/>
</dbReference>
<evidence type="ECO:0000256" key="6">
    <source>
        <dbReference type="SAM" id="Phobius"/>
    </source>
</evidence>
<feature type="transmembrane region" description="Helical" evidence="6">
    <location>
        <begin position="397"/>
        <end position="417"/>
    </location>
</feature>
<dbReference type="InterPro" id="IPR003834">
    <property type="entry name" value="Cyt_c_assmbl_TM_dom"/>
</dbReference>
<evidence type="ECO:0000259" key="7">
    <source>
        <dbReference type="Pfam" id="PF02683"/>
    </source>
</evidence>
<dbReference type="SUPFAM" id="SSF52833">
    <property type="entry name" value="Thioredoxin-like"/>
    <property type="match status" value="1"/>
</dbReference>